<protein>
    <recommendedName>
        <fullName evidence="2">Calcineurin-like phosphoesterase domain-containing protein</fullName>
    </recommendedName>
</protein>
<name>A0AAJ0LK76_9PSED</name>
<proteinExistence type="predicted"/>
<dbReference type="RefSeq" id="WP_081321302.1">
    <property type="nucleotide sequence ID" value="NZ_LDSN01000025.1"/>
</dbReference>
<dbReference type="InterPro" id="IPR004843">
    <property type="entry name" value="Calcineurin-like_PHP"/>
</dbReference>
<dbReference type="InterPro" id="IPR051918">
    <property type="entry name" value="STPP_CPPED1"/>
</dbReference>
<dbReference type="Proteomes" id="UP000071644">
    <property type="component" value="Unassembled WGS sequence"/>
</dbReference>
<dbReference type="EMBL" id="LDSN01000025">
    <property type="protein sequence ID" value="KTT17855.1"/>
    <property type="molecule type" value="Genomic_DNA"/>
</dbReference>
<feature type="signal peptide" evidence="1">
    <location>
        <begin position="1"/>
        <end position="25"/>
    </location>
</feature>
<dbReference type="AlphaFoldDB" id="A0AAJ0LK76"/>
<feature type="domain" description="Calcineurin-like phosphoesterase" evidence="2">
    <location>
        <begin position="55"/>
        <end position="297"/>
    </location>
</feature>
<dbReference type="PANTHER" id="PTHR43143:SF1">
    <property type="entry name" value="SERINE_THREONINE-PROTEIN PHOSPHATASE CPPED1"/>
    <property type="match status" value="1"/>
</dbReference>
<sequence>MLRRRFLQFTGLSTLGLTGAGSLMAQPMATFPRPEFSVTGVQVRLFGPAFAQSTRVFFLSDTHLWQSDERELPYRQYSERMAAAYNQTQHFQTGQPTNPMQAFEATLDLAAEQKVDLLVLGGDIVSYPSEAAVEWVQGKLKACGIPYTYIAGNHDWHYEGMTGSQDSLRREWSEKRLKPLYQGANPLMSTRDVNGIRFIAIDDSTNQIVPEQLEYFVRQAAFDGPVVLVAHVPLYVPGRPITFSCGNPHWGAASDTLYTMERREQWPAKHSDVTMEFHRRVFSTPNLVGILAGHIHSQSVDVFNGIAQFVAPPNLAGGYLDVRFEPA</sequence>
<evidence type="ECO:0000259" key="2">
    <source>
        <dbReference type="Pfam" id="PF00149"/>
    </source>
</evidence>
<evidence type="ECO:0000313" key="4">
    <source>
        <dbReference type="Proteomes" id="UP000071644"/>
    </source>
</evidence>
<dbReference type="GO" id="GO:0016787">
    <property type="term" value="F:hydrolase activity"/>
    <property type="evidence" value="ECO:0007669"/>
    <property type="project" value="InterPro"/>
</dbReference>
<dbReference type="PANTHER" id="PTHR43143">
    <property type="entry name" value="METALLOPHOSPHOESTERASE, CALCINEURIN SUPERFAMILY"/>
    <property type="match status" value="1"/>
</dbReference>
<dbReference type="InterPro" id="IPR029052">
    <property type="entry name" value="Metallo-depent_PP-like"/>
</dbReference>
<evidence type="ECO:0000313" key="3">
    <source>
        <dbReference type="EMBL" id="KTT17855.1"/>
    </source>
</evidence>
<feature type="chain" id="PRO_5042496231" description="Calcineurin-like phosphoesterase domain-containing protein" evidence="1">
    <location>
        <begin position="26"/>
        <end position="327"/>
    </location>
</feature>
<keyword evidence="1" id="KW-0732">Signal</keyword>
<dbReference type="Gene3D" id="3.60.21.10">
    <property type="match status" value="1"/>
</dbReference>
<accession>A0AAJ0LK76</accession>
<dbReference type="Pfam" id="PF00149">
    <property type="entry name" value="Metallophos"/>
    <property type="match status" value="1"/>
</dbReference>
<organism evidence="3 4">
    <name type="scientific">Pseudomonas parafulva</name>
    <dbReference type="NCBI Taxonomy" id="157782"/>
    <lineage>
        <taxon>Bacteria</taxon>
        <taxon>Pseudomonadati</taxon>
        <taxon>Pseudomonadota</taxon>
        <taxon>Gammaproteobacteria</taxon>
        <taxon>Pseudomonadales</taxon>
        <taxon>Pseudomonadaceae</taxon>
        <taxon>Pseudomonas</taxon>
    </lineage>
</organism>
<comment type="caution">
    <text evidence="3">The sequence shown here is derived from an EMBL/GenBank/DDBJ whole genome shotgun (WGS) entry which is preliminary data.</text>
</comment>
<evidence type="ECO:0000256" key="1">
    <source>
        <dbReference type="SAM" id="SignalP"/>
    </source>
</evidence>
<dbReference type="SUPFAM" id="SSF56300">
    <property type="entry name" value="Metallo-dependent phosphatases"/>
    <property type="match status" value="1"/>
</dbReference>
<gene>
    <name evidence="3" type="ORF">NS96R_09955</name>
</gene>
<reference evidence="3 4" key="1">
    <citation type="journal article" date="2016" name="Front. Microbiol.">
        <title>Genomic Resource of Rice Seed Associated Bacteria.</title>
        <authorList>
            <person name="Midha S."/>
            <person name="Bansal K."/>
            <person name="Sharma S."/>
            <person name="Kumar N."/>
            <person name="Patil P.P."/>
            <person name="Chaudhry V."/>
            <person name="Patil P.B."/>
        </authorList>
    </citation>
    <scope>NUCLEOTIDE SEQUENCE [LARGE SCALE GENOMIC DNA]</scope>
    <source>
        <strain evidence="3 4">NS96</strain>
    </source>
</reference>